<dbReference type="AlphaFoldDB" id="A0A167JBG0"/>
<feature type="compositionally biased region" description="Acidic residues" evidence="6">
    <location>
        <begin position="738"/>
        <end position="753"/>
    </location>
</feature>
<evidence type="ECO:0000256" key="1">
    <source>
        <dbReference type="ARBA" id="ARBA00010995"/>
    </source>
</evidence>
<feature type="compositionally biased region" description="Low complexity" evidence="6">
    <location>
        <begin position="356"/>
        <end position="373"/>
    </location>
</feature>
<gene>
    <name evidence="7" type="ORF">CALVIDRAFT_540146</name>
</gene>
<dbReference type="Pfam" id="PF01513">
    <property type="entry name" value="NAD_kinase"/>
    <property type="match status" value="1"/>
</dbReference>
<dbReference type="EMBL" id="KV417302">
    <property type="protein sequence ID" value="KZO93424.1"/>
    <property type="molecule type" value="Genomic_DNA"/>
</dbReference>
<keyword evidence="4" id="KW-0521">NADP</keyword>
<feature type="region of interest" description="Disordered" evidence="6">
    <location>
        <begin position="356"/>
        <end position="381"/>
    </location>
</feature>
<evidence type="ECO:0000256" key="4">
    <source>
        <dbReference type="ARBA" id="ARBA00022857"/>
    </source>
</evidence>
<feature type="compositionally biased region" description="Polar residues" evidence="6">
    <location>
        <begin position="69"/>
        <end position="81"/>
    </location>
</feature>
<dbReference type="GO" id="GO:0006741">
    <property type="term" value="P:NADP+ biosynthetic process"/>
    <property type="evidence" value="ECO:0007669"/>
    <property type="project" value="InterPro"/>
</dbReference>
<dbReference type="Proteomes" id="UP000076738">
    <property type="component" value="Unassembled WGS sequence"/>
</dbReference>
<dbReference type="FunFam" id="2.60.200.30:FF:000004">
    <property type="entry name" value="NAD kinase 2, chloroplastic"/>
    <property type="match status" value="1"/>
</dbReference>
<name>A0A167JBG0_CALVF</name>
<feature type="compositionally biased region" description="Acidic residues" evidence="6">
    <location>
        <begin position="237"/>
        <end position="248"/>
    </location>
</feature>
<evidence type="ECO:0000313" key="8">
    <source>
        <dbReference type="Proteomes" id="UP000076738"/>
    </source>
</evidence>
<dbReference type="Pfam" id="PF20143">
    <property type="entry name" value="NAD_kinase_C"/>
    <property type="match status" value="1"/>
</dbReference>
<evidence type="ECO:0000256" key="6">
    <source>
        <dbReference type="SAM" id="MobiDB-lite"/>
    </source>
</evidence>
<evidence type="ECO:0000256" key="5">
    <source>
        <dbReference type="ARBA" id="ARBA00023027"/>
    </source>
</evidence>
<feature type="region of interest" description="Disordered" evidence="6">
    <location>
        <begin position="223"/>
        <end position="259"/>
    </location>
</feature>
<keyword evidence="3 7" id="KW-0418">Kinase</keyword>
<feature type="compositionally biased region" description="Polar residues" evidence="6">
    <location>
        <begin position="853"/>
        <end position="862"/>
    </location>
</feature>
<comment type="similarity">
    <text evidence="1">Belongs to the NAD kinase family.</text>
</comment>
<feature type="compositionally biased region" description="Low complexity" evidence="6">
    <location>
        <begin position="756"/>
        <end position="775"/>
    </location>
</feature>
<sequence>MTSPPPPARRGSRPSSLLLHTAPSLDAPVEVTTSPEPGNATPTILPTSSAAQGAQQQQHPHPLQHGQGTTPSTARSVQFSTPAPAVSPLRTPSTAASGAPMPTPLLTGRMASHPQQHPHPPHLLPRPHLSPQPVPTSPCYVHSLLDKGVSLAEWLRENSAPPSGAVTPLTPPPGNGYQSAPNLPQLAQMGMGKDGLPHLPSHVNGGNSGLLSIAGMNNAMGREAKEEAEDAALSAGEMEEDDEDEEEHMESLTKQLADTAVGVREMSKQLGRVRVRSNIQNVLIVTKARDNNLVKLTRQLALYLMLKPRENSRGLTIYVDAQLRNSRRFDAAGIERDHPELFAPVQRRRSSSATSLVSLSDGSASARSAGTASNDRRRDRDEGQLRYWTSEMCTRSPHLFDFVITLGGDGTVLFTSWLFQRIVPPVLPFALGSLGFLTNFDFAEHEQVMDNVVDSGIRVNLRMRFTCTVYRSVHREAGEEGWAGPQRAMKRGSTGEIIMKYTEAEAWQALEAGFSTHLPTTGGVGKDREITCLSTKPVETFEILNDLVVDRGPSPYMSMLELFADEHHLTTVQADGLVIATPTGSTAYSLSAGGSLVHPEIPALLISPICPHTLSFRPMLLPDSMELRICVPYNSRSTSWASFDGRGRVELKQGDHIKVTASRFPFPTVCADKQSTDWFHAISRTLKWNERERQKSFVVVEEAPDARSGKRSGPAKENGESAKLPIIASKPPRTASVQEEDEEDDGVFDIDDSSGDKAPPVASSSSASSPKTPAEPAEPDPISTLAFKDVGLPDAGVHSKSGISTPGRYAGPAGPANHPPRSVLLQQRVHGGPMARAVAAGRERDVSRDAANAAQSTTQLDNLRTPRPEDRTLITASGGAAAGATTSPPPRKRGTGGRDASVGRRAFAVYGHDESDSGTSGSED</sequence>
<keyword evidence="5" id="KW-0520">NAD</keyword>
<dbReference type="InterPro" id="IPR017438">
    <property type="entry name" value="ATP-NAD_kinase_N"/>
</dbReference>
<evidence type="ECO:0000256" key="2">
    <source>
        <dbReference type="ARBA" id="ARBA00022679"/>
    </source>
</evidence>
<dbReference type="Gene3D" id="3.40.50.10330">
    <property type="entry name" value="Probable inorganic polyphosphate/atp-NAD kinase, domain 1"/>
    <property type="match status" value="1"/>
</dbReference>
<evidence type="ECO:0000313" key="7">
    <source>
        <dbReference type="EMBL" id="KZO93424.1"/>
    </source>
</evidence>
<dbReference type="STRING" id="1330018.A0A167JBG0"/>
<dbReference type="GO" id="GO:0003951">
    <property type="term" value="F:NAD+ kinase activity"/>
    <property type="evidence" value="ECO:0007669"/>
    <property type="project" value="InterPro"/>
</dbReference>
<feature type="region of interest" description="Disordered" evidence="6">
    <location>
        <begin position="699"/>
        <end position="924"/>
    </location>
</feature>
<dbReference type="InterPro" id="IPR017437">
    <property type="entry name" value="ATP-NAD_kinase_PpnK-typ_C"/>
</dbReference>
<keyword evidence="8" id="KW-1185">Reference proteome</keyword>
<dbReference type="InterPro" id="IPR016064">
    <property type="entry name" value="NAD/diacylglycerol_kinase_sf"/>
</dbReference>
<dbReference type="GO" id="GO:0019674">
    <property type="term" value="P:NAD+ metabolic process"/>
    <property type="evidence" value="ECO:0007669"/>
    <property type="project" value="InterPro"/>
</dbReference>
<dbReference type="Gene3D" id="2.60.200.30">
    <property type="entry name" value="Probable inorganic polyphosphate/atp-NAD kinase, domain 2"/>
    <property type="match status" value="1"/>
</dbReference>
<feature type="compositionally biased region" description="Low complexity" evidence="6">
    <location>
        <begin position="50"/>
        <end position="68"/>
    </location>
</feature>
<organism evidence="7 8">
    <name type="scientific">Calocera viscosa (strain TUFC12733)</name>
    <dbReference type="NCBI Taxonomy" id="1330018"/>
    <lineage>
        <taxon>Eukaryota</taxon>
        <taxon>Fungi</taxon>
        <taxon>Dikarya</taxon>
        <taxon>Basidiomycota</taxon>
        <taxon>Agaricomycotina</taxon>
        <taxon>Dacrymycetes</taxon>
        <taxon>Dacrymycetales</taxon>
        <taxon>Dacrymycetaceae</taxon>
        <taxon>Calocera</taxon>
    </lineage>
</organism>
<protein>
    <submittedName>
        <fullName evidence="7">ATP-NAD kinase</fullName>
    </submittedName>
</protein>
<dbReference type="HAMAP" id="MF_00361">
    <property type="entry name" value="NAD_kinase"/>
    <property type="match status" value="1"/>
</dbReference>
<dbReference type="InterPro" id="IPR002504">
    <property type="entry name" value="NADK"/>
</dbReference>
<evidence type="ECO:0000256" key="3">
    <source>
        <dbReference type="ARBA" id="ARBA00022777"/>
    </source>
</evidence>
<dbReference type="PANTHER" id="PTHR20275">
    <property type="entry name" value="NAD KINASE"/>
    <property type="match status" value="1"/>
</dbReference>
<proteinExistence type="inferred from homology"/>
<dbReference type="OrthoDB" id="24581at2759"/>
<dbReference type="SUPFAM" id="SSF111331">
    <property type="entry name" value="NAD kinase/diacylglycerol kinase-like"/>
    <property type="match status" value="1"/>
</dbReference>
<reference evidence="7 8" key="1">
    <citation type="journal article" date="2016" name="Mol. Biol. Evol.">
        <title>Comparative Genomics of Early-Diverging Mushroom-Forming Fungi Provides Insights into the Origins of Lignocellulose Decay Capabilities.</title>
        <authorList>
            <person name="Nagy L.G."/>
            <person name="Riley R."/>
            <person name="Tritt A."/>
            <person name="Adam C."/>
            <person name="Daum C."/>
            <person name="Floudas D."/>
            <person name="Sun H."/>
            <person name="Yadav J.S."/>
            <person name="Pangilinan J."/>
            <person name="Larsson K.H."/>
            <person name="Matsuura K."/>
            <person name="Barry K."/>
            <person name="Labutti K."/>
            <person name="Kuo R."/>
            <person name="Ohm R.A."/>
            <person name="Bhattacharya S.S."/>
            <person name="Shirouzu T."/>
            <person name="Yoshinaga Y."/>
            <person name="Martin F.M."/>
            <person name="Grigoriev I.V."/>
            <person name="Hibbett D.S."/>
        </authorList>
    </citation>
    <scope>NUCLEOTIDE SEQUENCE [LARGE SCALE GENOMIC DNA]</scope>
    <source>
        <strain evidence="7 8">TUFC12733</strain>
    </source>
</reference>
<keyword evidence="2" id="KW-0808">Transferase</keyword>
<feature type="compositionally biased region" description="Polar residues" evidence="6">
    <location>
        <begin position="31"/>
        <end position="49"/>
    </location>
</feature>
<feature type="region of interest" description="Disordered" evidence="6">
    <location>
        <begin position="1"/>
        <end position="122"/>
    </location>
</feature>
<dbReference type="PANTHER" id="PTHR20275:SF0">
    <property type="entry name" value="NAD KINASE"/>
    <property type="match status" value="1"/>
</dbReference>
<accession>A0A167JBG0</accession>
<feature type="compositionally biased region" description="Low complexity" evidence="6">
    <location>
        <begin position="875"/>
        <end position="886"/>
    </location>
</feature>